<evidence type="ECO:0000313" key="1">
    <source>
        <dbReference type="EMBL" id="MPN24410.1"/>
    </source>
</evidence>
<name>A0A645GE98_9ZZZZ</name>
<dbReference type="EMBL" id="VSSQ01073257">
    <property type="protein sequence ID" value="MPN24410.1"/>
    <property type="molecule type" value="Genomic_DNA"/>
</dbReference>
<gene>
    <name evidence="1" type="ORF">SDC9_171808</name>
</gene>
<organism evidence="1">
    <name type="scientific">bioreactor metagenome</name>
    <dbReference type="NCBI Taxonomy" id="1076179"/>
    <lineage>
        <taxon>unclassified sequences</taxon>
        <taxon>metagenomes</taxon>
        <taxon>ecological metagenomes</taxon>
    </lineage>
</organism>
<proteinExistence type="predicted"/>
<reference evidence="1" key="1">
    <citation type="submission" date="2019-08" db="EMBL/GenBank/DDBJ databases">
        <authorList>
            <person name="Kucharzyk K."/>
            <person name="Murdoch R.W."/>
            <person name="Higgins S."/>
            <person name="Loffler F."/>
        </authorList>
    </citation>
    <scope>NUCLEOTIDE SEQUENCE</scope>
</reference>
<comment type="caution">
    <text evidence="1">The sequence shown here is derived from an EMBL/GenBank/DDBJ whole genome shotgun (WGS) entry which is preliminary data.</text>
</comment>
<sequence length="100" mass="10869">MLVAGQLCRDFALAEQLAEQLARVPPFGPDDKGIVRVHPGHALAEQTQRRIIAAMRLLQINSASVNGRARDQAAKNQATRELAGLAAEDDDLFARPDRKG</sequence>
<protein>
    <submittedName>
        <fullName evidence="1">Uncharacterized protein</fullName>
    </submittedName>
</protein>
<dbReference type="AlphaFoldDB" id="A0A645GE98"/>
<accession>A0A645GE98</accession>